<dbReference type="OrthoDB" id="6381603at2759"/>
<dbReference type="GeneID" id="108683355"/>
<proteinExistence type="predicted"/>
<evidence type="ECO:0000256" key="1">
    <source>
        <dbReference type="SAM" id="MobiDB-lite"/>
    </source>
</evidence>
<organism evidence="3 4">
    <name type="scientific">Hyalella azteca</name>
    <name type="common">Amphipod</name>
    <dbReference type="NCBI Taxonomy" id="294128"/>
    <lineage>
        <taxon>Eukaryota</taxon>
        <taxon>Metazoa</taxon>
        <taxon>Ecdysozoa</taxon>
        <taxon>Arthropoda</taxon>
        <taxon>Crustacea</taxon>
        <taxon>Multicrustacea</taxon>
        <taxon>Malacostraca</taxon>
        <taxon>Eumalacostraca</taxon>
        <taxon>Peracarida</taxon>
        <taxon>Amphipoda</taxon>
        <taxon>Senticaudata</taxon>
        <taxon>Talitrida</taxon>
        <taxon>Talitroidea</taxon>
        <taxon>Hyalellidae</taxon>
        <taxon>Hyalella</taxon>
    </lineage>
</organism>
<feature type="region of interest" description="Disordered" evidence="1">
    <location>
        <begin position="99"/>
        <end position="160"/>
    </location>
</feature>
<evidence type="ECO:0000313" key="5">
    <source>
        <dbReference type="RefSeq" id="XP_047735446.1"/>
    </source>
</evidence>
<dbReference type="RefSeq" id="XP_047735446.1">
    <property type="nucleotide sequence ID" value="XM_047879490.1"/>
</dbReference>
<keyword evidence="2" id="KW-0812">Transmembrane</keyword>
<feature type="transmembrane region" description="Helical" evidence="2">
    <location>
        <begin position="255"/>
        <end position="274"/>
    </location>
</feature>
<keyword evidence="3" id="KW-1185">Reference proteome</keyword>
<gene>
    <name evidence="4 5" type="primary">LOC108683355</name>
</gene>
<evidence type="ECO:0000313" key="3">
    <source>
        <dbReference type="Proteomes" id="UP000694843"/>
    </source>
</evidence>
<dbReference type="Proteomes" id="UP000694843">
    <property type="component" value="Unplaced"/>
</dbReference>
<name>A0A8B7PSJ0_HYAAZ</name>
<dbReference type="AlphaFoldDB" id="A0A8B7PSJ0"/>
<protein>
    <submittedName>
        <fullName evidence="4 5">Uncharacterized protein LOC108683355</fullName>
    </submittedName>
</protein>
<dbReference type="KEGG" id="hazt:108683355"/>
<evidence type="ECO:0000256" key="2">
    <source>
        <dbReference type="SAM" id="Phobius"/>
    </source>
</evidence>
<feature type="compositionally biased region" description="Basic residues" evidence="1">
    <location>
        <begin position="125"/>
        <end position="146"/>
    </location>
</feature>
<keyword evidence="2" id="KW-0472">Membrane</keyword>
<sequence length="336" mass="36861">MQFTQDANTASYLCIISLAILNVHCIHYHSPLEKGKIGASPSHGQGLGAHHLNESKEDFLSNAPFNNSLLKWFLDEHDKTASAHSADSVSSNINNSSLIPEVTYAPPHPPDNDVSSQSPLATTKKPAKKSKQKNRLKNRQQGKSKNNKGLDENLIAQTSEPSLVDTTNGILYDATKEPASTASLQPQIITNEDTLSTTANVLHRNSLQSLEQPKIPPESDLLNSSSVDSELVRGLNKTSNGLLMNANSQSLHSDFALIVVVLLGVCMFLGLLYYKRREKQQQLERMSQQLLPNYSYNPTDDQDDWENKLISQSVGLKSKPQVASAYSDVESSIIAV</sequence>
<reference evidence="4 5" key="1">
    <citation type="submission" date="2025-04" db="UniProtKB">
        <authorList>
            <consortium name="RefSeq"/>
        </authorList>
    </citation>
    <scope>IDENTIFICATION</scope>
    <source>
        <tissue evidence="4 5">Whole organism</tissue>
    </source>
</reference>
<accession>A0A8B7PSJ0</accession>
<evidence type="ECO:0000313" key="4">
    <source>
        <dbReference type="RefSeq" id="XP_018028157.1"/>
    </source>
</evidence>
<keyword evidence="2" id="KW-1133">Transmembrane helix</keyword>
<dbReference type="RefSeq" id="XP_018028157.1">
    <property type="nucleotide sequence ID" value="XM_018172668.1"/>
</dbReference>